<keyword evidence="1" id="KW-0732">Signal</keyword>
<evidence type="ECO:0000313" key="3">
    <source>
        <dbReference type="Proteomes" id="UP001606099"/>
    </source>
</evidence>
<dbReference type="RefSeq" id="WP_394463383.1">
    <property type="nucleotide sequence ID" value="NZ_JBIGHZ010000006.1"/>
</dbReference>
<reference evidence="2 3" key="1">
    <citation type="submission" date="2024-08" db="EMBL/GenBank/DDBJ databases">
        <authorList>
            <person name="Lu H."/>
        </authorList>
    </citation>
    <scope>NUCLEOTIDE SEQUENCE [LARGE SCALE GENOMIC DNA]</scope>
    <source>
        <strain evidence="2 3">BYS180W</strain>
    </source>
</reference>
<feature type="signal peptide" evidence="1">
    <location>
        <begin position="1"/>
        <end position="22"/>
    </location>
</feature>
<dbReference type="EMBL" id="JBIGHZ010000006">
    <property type="protein sequence ID" value="MFG6449807.1"/>
    <property type="molecule type" value="Genomic_DNA"/>
</dbReference>
<gene>
    <name evidence="2" type="ORF">ACG0Z6_16395</name>
</gene>
<organism evidence="2 3">
    <name type="scientific">Roseateles rivi</name>
    <dbReference type="NCBI Taxonomy" id="3299028"/>
    <lineage>
        <taxon>Bacteria</taxon>
        <taxon>Pseudomonadati</taxon>
        <taxon>Pseudomonadota</taxon>
        <taxon>Betaproteobacteria</taxon>
        <taxon>Burkholderiales</taxon>
        <taxon>Sphaerotilaceae</taxon>
        <taxon>Roseateles</taxon>
    </lineage>
</organism>
<feature type="chain" id="PRO_5045498811" evidence="1">
    <location>
        <begin position="23"/>
        <end position="297"/>
    </location>
</feature>
<sequence>MNKNLLCGAVLAALALVQPAHADENLLGYVRGAEVLPKGALEAYQWFTQRSDKGSGKYRAMDTKTELEYGVTDRFQVSAELNMMSINTSGLIIDGYLPQERKRGLRPQSIEVGVKYNFLSPAKDDFGLSGIASFEYGMLDRHSGQKKKEYEIETELQAQKYFLEGQLTWVANIGLRAAYEKRKAIANLPEGFDWPTEPEMEISTKLGTGLSYRFAPSWYVGAELLRESEYETEVGLERWSLFGGPSIHYGGPKWWGTLTLFRQIRGGGEKYEGQTQRHLHLIEKTRNEVRLKIGYNF</sequence>
<protein>
    <submittedName>
        <fullName evidence="2">DUF6662 family protein</fullName>
    </submittedName>
</protein>
<name>A0ABW7FZT4_9BURK</name>
<proteinExistence type="predicted"/>
<dbReference type="Pfam" id="PF20367">
    <property type="entry name" value="DUF6662"/>
    <property type="match status" value="1"/>
</dbReference>
<dbReference type="Proteomes" id="UP001606099">
    <property type="component" value="Unassembled WGS sequence"/>
</dbReference>
<evidence type="ECO:0000256" key="1">
    <source>
        <dbReference type="SAM" id="SignalP"/>
    </source>
</evidence>
<dbReference type="InterPro" id="IPR046603">
    <property type="entry name" value="DUF6662"/>
</dbReference>
<accession>A0ABW7FZT4</accession>
<keyword evidence="3" id="KW-1185">Reference proteome</keyword>
<comment type="caution">
    <text evidence="2">The sequence shown here is derived from an EMBL/GenBank/DDBJ whole genome shotgun (WGS) entry which is preliminary data.</text>
</comment>
<evidence type="ECO:0000313" key="2">
    <source>
        <dbReference type="EMBL" id="MFG6449807.1"/>
    </source>
</evidence>